<dbReference type="Pfam" id="PF20237">
    <property type="entry name" value="DUF6594"/>
    <property type="match status" value="1"/>
</dbReference>
<feature type="domain" description="DUF6594" evidence="2">
    <location>
        <begin position="9"/>
        <end position="255"/>
    </location>
</feature>
<keyword evidence="1" id="KW-1133">Transmembrane helix</keyword>
<dbReference type="InterPro" id="IPR046529">
    <property type="entry name" value="DUF6594"/>
</dbReference>
<dbReference type="PANTHER" id="PTHR34502">
    <property type="entry name" value="DUF6594 DOMAIN-CONTAINING PROTEIN-RELATED"/>
    <property type="match status" value="1"/>
</dbReference>
<keyword evidence="1" id="KW-0472">Membrane</keyword>
<proteinExistence type="predicted"/>
<dbReference type="EMBL" id="JAWHQM010000017">
    <property type="protein sequence ID" value="KAK5630672.1"/>
    <property type="molecule type" value="Genomic_DNA"/>
</dbReference>
<gene>
    <name evidence="3" type="ORF">RRF57_006387</name>
</gene>
<reference evidence="3 4" key="1">
    <citation type="submission" date="2023-10" db="EMBL/GenBank/DDBJ databases">
        <title>Draft genome sequence of Xylaria bambusicola isolate GMP-LS, the root and basal stem rot pathogen of sugarcane in Indonesia.</title>
        <authorList>
            <person name="Selvaraj P."/>
            <person name="Muralishankar V."/>
            <person name="Muruganantham S."/>
            <person name="Sp S."/>
            <person name="Haryani S."/>
            <person name="Lau K.J.X."/>
            <person name="Naqvi N.I."/>
        </authorList>
    </citation>
    <scope>NUCLEOTIDE SEQUENCE [LARGE SCALE GENOMIC DNA]</scope>
    <source>
        <strain evidence="3">GMP-LS</strain>
    </source>
</reference>
<keyword evidence="1" id="KW-0812">Transmembrane</keyword>
<name>A0AAN7UL39_9PEZI</name>
<accession>A0AAN7UL39</accession>
<evidence type="ECO:0000259" key="2">
    <source>
        <dbReference type="Pfam" id="PF20237"/>
    </source>
</evidence>
<evidence type="ECO:0000313" key="4">
    <source>
        <dbReference type="Proteomes" id="UP001305414"/>
    </source>
</evidence>
<comment type="caution">
    <text evidence="3">The sequence shown here is derived from an EMBL/GenBank/DDBJ whole genome shotgun (WGS) entry which is preliminary data.</text>
</comment>
<dbReference type="Proteomes" id="UP001305414">
    <property type="component" value="Unassembled WGS sequence"/>
</dbReference>
<feature type="transmembrane region" description="Helical" evidence="1">
    <location>
        <begin position="225"/>
        <end position="242"/>
    </location>
</feature>
<dbReference type="AlphaFoldDB" id="A0AAN7UL39"/>
<protein>
    <recommendedName>
        <fullName evidence="2">DUF6594 domain-containing protein</fullName>
    </recommendedName>
</protein>
<feature type="transmembrane region" description="Helical" evidence="1">
    <location>
        <begin position="195"/>
        <end position="219"/>
    </location>
</feature>
<organism evidence="3 4">
    <name type="scientific">Xylaria bambusicola</name>
    <dbReference type="NCBI Taxonomy" id="326684"/>
    <lineage>
        <taxon>Eukaryota</taxon>
        <taxon>Fungi</taxon>
        <taxon>Dikarya</taxon>
        <taxon>Ascomycota</taxon>
        <taxon>Pezizomycotina</taxon>
        <taxon>Sordariomycetes</taxon>
        <taxon>Xylariomycetidae</taxon>
        <taxon>Xylariales</taxon>
        <taxon>Xylariaceae</taxon>
        <taxon>Xylaria</taxon>
    </lineage>
</organism>
<keyword evidence="4" id="KW-1185">Reference proteome</keyword>
<dbReference type="PANTHER" id="PTHR34502:SF5">
    <property type="entry name" value="DUF6594 DOMAIN-CONTAINING PROTEIN"/>
    <property type="match status" value="1"/>
</dbReference>
<evidence type="ECO:0000313" key="3">
    <source>
        <dbReference type="EMBL" id="KAK5630672.1"/>
    </source>
</evidence>
<evidence type="ECO:0000256" key="1">
    <source>
        <dbReference type="SAM" id="Phobius"/>
    </source>
</evidence>
<sequence length="256" mass="28480">MVDKFRPGYPRYAALLSTHPSFHNFRAFKRLRLRLLLAKQDEIAVLENRLDEIDAAEQRDLFLGCMRRDVNIDRQNVLQSIKLAVSEYDGMIAQYRGITSLPASSKREVQNLQHWIDGTGSIDRTESSYLMYSSDLVNIAGSGDTSTEYAEAAAEECVYWLETLLARIFPEIRIGRLRVTEDSNVLLLGPVLQKVCGVITITIVALVILVPTIVLLGIASPAGRVVASVLSGVFFLSMISFLTQARTIEIFAVGAR</sequence>